<sequence length="517" mass="56243">MAIRITHSNMYGSMVNDMQKTLAAYMESTMQGSTQKRINRPSDDPAGTFRVLTARNQIQNTDQYKTNVETAQGWLQLADNVVATQTNNVLTQLKELAEQASTDTYTGEQRQLMAEEARALFGTLLNLSNTEFDGKSIFAGHRYDSNAFEEHLAVTSWDENWSEAASQGAFRIDGASDSTIMVQFTSDGTVGDDDLTYRWSADGGTTWTEATLAADPNATTFTISANGVQLYVPNGLEVSAADVDAGPGANNGTLLYIRPSAVYQGDDNNPPPDITIMGGQEGLEAAASGNFGKDVLVRFDSAADLATAGNEFTYSYSTDGGNNWVTAKGTTTGGDSLRLTIPGGYMDFNTAGIAGGSTIPAGTQIMVHPDRADLNFEIMEDTYVSVNSVGMEIFGGYYQNKPALSNEQNIFELAGEFIAYLECDNRDGCAQVLAKLTNDCMPYLESQAAKIGAKETRVETVYDILDFRKLDQEELLSNVEDIDLTELLTNLTRQQMTYSMVLQSSSMIMQLNLSNYI</sequence>
<dbReference type="Pfam" id="PF00669">
    <property type="entry name" value="Flagellin_N"/>
    <property type="match status" value="1"/>
</dbReference>
<name>A0A9D2KRP6_9BACT</name>
<keyword evidence="2" id="KW-0969">Cilium</keyword>
<dbReference type="SUPFAM" id="SSF64518">
    <property type="entry name" value="Phase 1 flagellin"/>
    <property type="match status" value="1"/>
</dbReference>
<reference evidence="2" key="1">
    <citation type="journal article" date="2021" name="PeerJ">
        <title>Extensive microbial diversity within the chicken gut microbiome revealed by metagenomics and culture.</title>
        <authorList>
            <person name="Gilroy R."/>
            <person name="Ravi A."/>
            <person name="Getino M."/>
            <person name="Pursley I."/>
            <person name="Horton D.L."/>
            <person name="Alikhan N.F."/>
            <person name="Baker D."/>
            <person name="Gharbi K."/>
            <person name="Hall N."/>
            <person name="Watson M."/>
            <person name="Adriaenssens E.M."/>
            <person name="Foster-Nyarko E."/>
            <person name="Jarju S."/>
            <person name="Secka A."/>
            <person name="Antonio M."/>
            <person name="Oren A."/>
            <person name="Chaudhuri R.R."/>
            <person name="La Ragione R."/>
            <person name="Hildebrand F."/>
            <person name="Pallen M.J."/>
        </authorList>
    </citation>
    <scope>NUCLEOTIDE SEQUENCE</scope>
    <source>
        <strain evidence="2">5032</strain>
    </source>
</reference>
<comment type="caution">
    <text evidence="2">The sequence shown here is derived from an EMBL/GenBank/DDBJ whole genome shotgun (WGS) entry which is preliminary data.</text>
</comment>
<keyword evidence="2" id="KW-0282">Flagellum</keyword>
<accession>A0A9D2KRP6</accession>
<proteinExistence type="predicted"/>
<dbReference type="AlphaFoldDB" id="A0A9D2KRP6"/>
<gene>
    <name evidence="2" type="ORF">H9784_03445</name>
</gene>
<evidence type="ECO:0000259" key="1">
    <source>
        <dbReference type="Pfam" id="PF00669"/>
    </source>
</evidence>
<dbReference type="InterPro" id="IPR001029">
    <property type="entry name" value="Flagellin_N"/>
</dbReference>
<organism evidence="2 3">
    <name type="scientific">Candidatus Desulfovibrio intestinavium</name>
    <dbReference type="NCBI Taxonomy" id="2838534"/>
    <lineage>
        <taxon>Bacteria</taxon>
        <taxon>Pseudomonadati</taxon>
        <taxon>Thermodesulfobacteriota</taxon>
        <taxon>Desulfovibrionia</taxon>
        <taxon>Desulfovibrionales</taxon>
        <taxon>Desulfovibrionaceae</taxon>
        <taxon>Desulfovibrio</taxon>
    </lineage>
</organism>
<evidence type="ECO:0000313" key="3">
    <source>
        <dbReference type="Proteomes" id="UP000823821"/>
    </source>
</evidence>
<dbReference type="PANTHER" id="PTHR42792:SF1">
    <property type="entry name" value="FLAGELLAR HOOK-ASSOCIATED PROTEIN 3"/>
    <property type="match status" value="1"/>
</dbReference>
<dbReference type="GO" id="GO:0009288">
    <property type="term" value="C:bacterial-type flagellum"/>
    <property type="evidence" value="ECO:0007669"/>
    <property type="project" value="InterPro"/>
</dbReference>
<dbReference type="Proteomes" id="UP000823821">
    <property type="component" value="Unassembled WGS sequence"/>
</dbReference>
<dbReference type="EMBL" id="DWZD01000020">
    <property type="protein sequence ID" value="HJA78616.1"/>
    <property type="molecule type" value="Genomic_DNA"/>
</dbReference>
<evidence type="ECO:0000313" key="2">
    <source>
        <dbReference type="EMBL" id="HJA78616.1"/>
    </source>
</evidence>
<feature type="domain" description="Flagellin N-terminal" evidence="1">
    <location>
        <begin position="5"/>
        <end position="140"/>
    </location>
</feature>
<dbReference type="InterPro" id="IPR001492">
    <property type="entry name" value="Flagellin"/>
</dbReference>
<dbReference type="GO" id="GO:0005198">
    <property type="term" value="F:structural molecule activity"/>
    <property type="evidence" value="ECO:0007669"/>
    <property type="project" value="InterPro"/>
</dbReference>
<keyword evidence="2" id="KW-0966">Cell projection</keyword>
<protein>
    <submittedName>
        <fullName evidence="2">Flagellar hook protein</fullName>
    </submittedName>
</protein>
<reference evidence="2" key="2">
    <citation type="submission" date="2021-04" db="EMBL/GenBank/DDBJ databases">
        <authorList>
            <person name="Gilroy R."/>
        </authorList>
    </citation>
    <scope>NUCLEOTIDE SEQUENCE</scope>
    <source>
        <strain evidence="2">5032</strain>
    </source>
</reference>
<dbReference type="Gene3D" id="1.20.1330.10">
    <property type="entry name" value="f41 fragment of flagellin, N-terminal domain"/>
    <property type="match status" value="2"/>
</dbReference>
<dbReference type="PANTHER" id="PTHR42792">
    <property type="entry name" value="FLAGELLIN"/>
    <property type="match status" value="1"/>
</dbReference>